<feature type="domain" description="Recombinase" evidence="3">
    <location>
        <begin position="189"/>
        <end position="296"/>
    </location>
</feature>
<dbReference type="InterPro" id="IPR036162">
    <property type="entry name" value="Resolvase-like_N_sf"/>
</dbReference>
<organism evidence="4 5">
    <name type="scientific">Streptomyces lanatus</name>
    <dbReference type="NCBI Taxonomy" id="66900"/>
    <lineage>
        <taxon>Bacteria</taxon>
        <taxon>Bacillati</taxon>
        <taxon>Actinomycetota</taxon>
        <taxon>Actinomycetes</taxon>
        <taxon>Kitasatosporales</taxon>
        <taxon>Streptomycetaceae</taxon>
        <taxon>Streptomyces</taxon>
    </lineage>
</organism>
<keyword evidence="5" id="KW-1185">Reference proteome</keyword>
<dbReference type="InterPro" id="IPR011109">
    <property type="entry name" value="DNA_bind_recombinase_dom"/>
</dbReference>
<dbReference type="Gene3D" id="3.90.1750.20">
    <property type="entry name" value="Putative Large Serine Recombinase, Chain B, Domain 2"/>
    <property type="match status" value="1"/>
</dbReference>
<dbReference type="RefSeq" id="WP_190074278.1">
    <property type="nucleotide sequence ID" value="NZ_BNBM01000018.1"/>
</dbReference>
<keyword evidence="2" id="KW-0233">DNA recombination</keyword>
<evidence type="ECO:0000313" key="5">
    <source>
        <dbReference type="Proteomes" id="UP001486207"/>
    </source>
</evidence>
<evidence type="ECO:0000256" key="1">
    <source>
        <dbReference type="ARBA" id="ARBA00023125"/>
    </source>
</evidence>
<reference evidence="4 5" key="1">
    <citation type="submission" date="2024-06" db="EMBL/GenBank/DDBJ databases">
        <title>The Natural Products Discovery Center: Release of the First 8490 Sequenced Strains for Exploring Actinobacteria Biosynthetic Diversity.</title>
        <authorList>
            <person name="Kalkreuter E."/>
            <person name="Kautsar S.A."/>
            <person name="Yang D."/>
            <person name="Bader C.D."/>
            <person name="Teijaro C.N."/>
            <person name="Fluegel L."/>
            <person name="Davis C.M."/>
            <person name="Simpson J.R."/>
            <person name="Lauterbach L."/>
            <person name="Steele A.D."/>
            <person name="Gui C."/>
            <person name="Meng S."/>
            <person name="Li G."/>
            <person name="Viehrig K."/>
            <person name="Ye F."/>
            <person name="Su P."/>
            <person name="Kiefer A.F."/>
            <person name="Nichols A."/>
            <person name="Cepeda A.J."/>
            <person name="Yan W."/>
            <person name="Fan B."/>
            <person name="Jiang Y."/>
            <person name="Adhikari A."/>
            <person name="Zheng C.-J."/>
            <person name="Schuster L."/>
            <person name="Cowan T.M."/>
            <person name="Smanski M.J."/>
            <person name="Chevrette M.G."/>
            <person name="De Carvalho L.P.S."/>
            <person name="Shen B."/>
        </authorList>
    </citation>
    <scope>NUCLEOTIDE SEQUENCE [LARGE SCALE GENOMIC DNA]</scope>
    <source>
        <strain evidence="4 5">NPDC000155</strain>
    </source>
</reference>
<keyword evidence="1" id="KW-0238">DNA-binding</keyword>
<dbReference type="PANTHER" id="PTHR30461">
    <property type="entry name" value="DNA-INVERTASE FROM LAMBDOID PROPHAGE"/>
    <property type="match status" value="1"/>
</dbReference>
<accession>A0ABV1Y197</accession>
<dbReference type="SUPFAM" id="SSF53041">
    <property type="entry name" value="Resolvase-like"/>
    <property type="match status" value="1"/>
</dbReference>
<dbReference type="EMBL" id="JBEPFB010000018">
    <property type="protein sequence ID" value="MER7377508.1"/>
    <property type="molecule type" value="Genomic_DNA"/>
</dbReference>
<comment type="caution">
    <text evidence="4">The sequence shown here is derived from an EMBL/GenBank/DDBJ whole genome shotgun (WGS) entry which is preliminary data.</text>
</comment>
<dbReference type="InterPro" id="IPR050639">
    <property type="entry name" value="SSR_resolvase"/>
</dbReference>
<dbReference type="Pfam" id="PF07508">
    <property type="entry name" value="Recombinase"/>
    <property type="match status" value="1"/>
</dbReference>
<dbReference type="InterPro" id="IPR038109">
    <property type="entry name" value="DNA_bind_recomb_sf"/>
</dbReference>
<dbReference type="Proteomes" id="UP001486207">
    <property type="component" value="Unassembled WGS sequence"/>
</dbReference>
<dbReference type="PANTHER" id="PTHR30461:SF2">
    <property type="entry name" value="SERINE RECOMBINASE PINE-RELATED"/>
    <property type="match status" value="1"/>
</dbReference>
<proteinExistence type="predicted"/>
<evidence type="ECO:0000313" key="4">
    <source>
        <dbReference type="EMBL" id="MER7377508.1"/>
    </source>
</evidence>
<evidence type="ECO:0000256" key="2">
    <source>
        <dbReference type="ARBA" id="ARBA00023172"/>
    </source>
</evidence>
<gene>
    <name evidence="4" type="ORF">ABT384_33285</name>
</gene>
<protein>
    <submittedName>
        <fullName evidence="4">Recombinase family protein</fullName>
    </submittedName>
</protein>
<evidence type="ECO:0000259" key="3">
    <source>
        <dbReference type="Pfam" id="PF07508"/>
    </source>
</evidence>
<name>A0ABV1Y197_9ACTN</name>
<sequence length="547" mass="61861">MRQLERCKSVLPEAWVITWHFYDVESGRLGLEARGRKEGYERFSIPIARDGGIADLLAEAGTDQCRFDVVICEGVARVARGMLESLSIERILENSGTPLLAWNEPIKLDGGRSQRILQRRINQSVAEYEVYNALEMSWGGLCAHVREGWNIGKPPYGYRAKRHRNPNPVKADRGFMKTRLEPDGARGATVTQIAMWSYHDELGYGAIAELLNSDRILYPPPDPPGGVRARGAWGKSAVGEILRNPKYTGYQVFNRRASRSGGGKVNPPELWVWSPYPVHEPLIPKWMFDELDSRRRLRHVRSRIGAQGGQPRIRRTYTFRGRVFCACGRRLNGNIRKGITYYTCWPKANNRGRPDSYSGHPKARYVNEVTLLDAVVSLFVDRISPLHMRSALAADLHEILDARMRTRYEERTELESTLADISRRQAVTLQRAQECGPGDPFGQGLRGTYNDLEEQRQATVSMINDLGAESMNRTTAVDDGVTNLLKLVPYLTQNLASAPQRLLLKLFELTRLTVRLSEVGLDFELSVVFPIDYASDLTSSPYRRTVD</sequence>